<reference evidence="1" key="1">
    <citation type="submission" date="2020-08" db="EMBL/GenBank/DDBJ databases">
        <title>Multicomponent nature underlies the extraordinary mechanical properties of spider dragline silk.</title>
        <authorList>
            <person name="Kono N."/>
            <person name="Nakamura H."/>
            <person name="Mori M."/>
            <person name="Yoshida Y."/>
            <person name="Ohtoshi R."/>
            <person name="Malay A.D."/>
            <person name="Moran D.A.P."/>
            <person name="Tomita M."/>
            <person name="Numata K."/>
            <person name="Arakawa K."/>
        </authorList>
    </citation>
    <scope>NUCLEOTIDE SEQUENCE</scope>
</reference>
<comment type="caution">
    <text evidence="1">The sequence shown here is derived from an EMBL/GenBank/DDBJ whole genome shotgun (WGS) entry which is preliminary data.</text>
</comment>
<organism evidence="1 2">
    <name type="scientific">Nephila pilipes</name>
    <name type="common">Giant wood spider</name>
    <name type="synonym">Nephila maculata</name>
    <dbReference type="NCBI Taxonomy" id="299642"/>
    <lineage>
        <taxon>Eukaryota</taxon>
        <taxon>Metazoa</taxon>
        <taxon>Ecdysozoa</taxon>
        <taxon>Arthropoda</taxon>
        <taxon>Chelicerata</taxon>
        <taxon>Arachnida</taxon>
        <taxon>Araneae</taxon>
        <taxon>Araneomorphae</taxon>
        <taxon>Entelegynae</taxon>
        <taxon>Araneoidea</taxon>
        <taxon>Nephilidae</taxon>
        <taxon>Nephila</taxon>
    </lineage>
</organism>
<protein>
    <submittedName>
        <fullName evidence="1">Uncharacterized protein</fullName>
    </submittedName>
</protein>
<sequence length="73" mass="8089">MHETPADSAENLVAHNAVTAEEVPGDLGTLESVLASLRRRCEVLITSHGRMSRKFLYPPPLSFHTENKSLRGF</sequence>
<proteinExistence type="predicted"/>
<accession>A0A8X6T468</accession>
<dbReference type="EMBL" id="BMAW01002411">
    <property type="protein sequence ID" value="GFS78457.1"/>
    <property type="molecule type" value="Genomic_DNA"/>
</dbReference>
<gene>
    <name evidence="1" type="ORF">NPIL_318451</name>
</gene>
<dbReference type="AlphaFoldDB" id="A0A8X6T468"/>
<evidence type="ECO:0000313" key="1">
    <source>
        <dbReference type="EMBL" id="GFS78457.1"/>
    </source>
</evidence>
<name>A0A8X6T468_NEPPI</name>
<dbReference type="Proteomes" id="UP000887013">
    <property type="component" value="Unassembled WGS sequence"/>
</dbReference>
<evidence type="ECO:0000313" key="2">
    <source>
        <dbReference type="Proteomes" id="UP000887013"/>
    </source>
</evidence>
<keyword evidence="2" id="KW-1185">Reference proteome</keyword>